<dbReference type="EMBL" id="UGNX01000001">
    <property type="protein sequence ID" value="STX35809.1"/>
    <property type="molecule type" value="Genomic_DNA"/>
</dbReference>
<dbReference type="Proteomes" id="UP000054854">
    <property type="component" value="Unassembled WGS sequence"/>
</dbReference>
<name>A0A378IKX0_9GAMM</name>
<reference evidence="3 5" key="2">
    <citation type="submission" date="2018-06" db="EMBL/GenBank/DDBJ databases">
        <authorList>
            <consortium name="Pathogen Informatics"/>
            <person name="Doyle S."/>
        </authorList>
    </citation>
    <scope>NUCLEOTIDE SEQUENCE [LARGE SCALE GENOMIC DNA]</scope>
    <source>
        <strain evidence="3 5">NCTC12438</strain>
    </source>
</reference>
<sequence length="152" mass="17424">MLKKYLVKHEKNNTPIKTSVQSPESNNMIQTYLEQLHIRSKEQISQEQAEKNFNGMFDQLFKTPEQYESYMKKYTSDGIGASIFPTTSPNACLLPDQIKDELTITPIHHSSFCRSNKRPSQLGFFTQQSNASEKSKDQIEEKSDTSSFCTLS</sequence>
<feature type="compositionally biased region" description="Basic and acidic residues" evidence="1">
    <location>
        <begin position="133"/>
        <end position="144"/>
    </location>
</feature>
<evidence type="ECO:0000256" key="1">
    <source>
        <dbReference type="SAM" id="MobiDB-lite"/>
    </source>
</evidence>
<feature type="region of interest" description="Disordered" evidence="1">
    <location>
        <begin position="125"/>
        <end position="152"/>
    </location>
</feature>
<dbReference type="EMBL" id="LNXX01000043">
    <property type="protein sequence ID" value="KTC83000.1"/>
    <property type="molecule type" value="Genomic_DNA"/>
</dbReference>
<gene>
    <name evidence="2" type="ORF">Lcin_2372</name>
    <name evidence="3" type="ORF">NCTC12438_02437</name>
</gene>
<evidence type="ECO:0000313" key="5">
    <source>
        <dbReference type="Proteomes" id="UP000255316"/>
    </source>
</evidence>
<evidence type="ECO:0000313" key="2">
    <source>
        <dbReference type="EMBL" id="KTC83000.1"/>
    </source>
</evidence>
<accession>A0A378IKX0</accession>
<organism evidence="3 5">
    <name type="scientific">Legionella cincinnatiensis</name>
    <dbReference type="NCBI Taxonomy" id="28085"/>
    <lineage>
        <taxon>Bacteria</taxon>
        <taxon>Pseudomonadati</taxon>
        <taxon>Pseudomonadota</taxon>
        <taxon>Gammaproteobacteria</taxon>
        <taxon>Legionellales</taxon>
        <taxon>Legionellaceae</taxon>
        <taxon>Legionella</taxon>
    </lineage>
</organism>
<evidence type="ECO:0000313" key="3">
    <source>
        <dbReference type="EMBL" id="STX35809.1"/>
    </source>
</evidence>
<dbReference type="OrthoDB" id="9879619at2"/>
<dbReference type="AlphaFoldDB" id="A0A378IKX0"/>
<protein>
    <submittedName>
        <fullName evidence="3">Uncharacterized protein</fullName>
    </submittedName>
</protein>
<reference evidence="2 4" key="1">
    <citation type="submission" date="2015-11" db="EMBL/GenBank/DDBJ databases">
        <title>Genomic analysis of 38 Legionella species identifies large and diverse effector repertoires.</title>
        <authorList>
            <person name="Burstein D."/>
            <person name="Amaro F."/>
            <person name="Zusman T."/>
            <person name="Lifshitz Z."/>
            <person name="Cohen O."/>
            <person name="Gilbert J.A."/>
            <person name="Pupko T."/>
            <person name="Shuman H.A."/>
            <person name="Segal G."/>
        </authorList>
    </citation>
    <scope>NUCLEOTIDE SEQUENCE [LARGE SCALE GENOMIC DNA]</scope>
    <source>
        <strain evidence="2 4">CDC#72-OH-14</strain>
    </source>
</reference>
<dbReference type="RefSeq" id="WP_058465521.1">
    <property type="nucleotide sequence ID" value="NZ_CAAAHQ010000025.1"/>
</dbReference>
<dbReference type="Proteomes" id="UP000255316">
    <property type="component" value="Unassembled WGS sequence"/>
</dbReference>
<keyword evidence="4" id="KW-1185">Reference proteome</keyword>
<proteinExistence type="predicted"/>
<evidence type="ECO:0000313" key="4">
    <source>
        <dbReference type="Proteomes" id="UP000054854"/>
    </source>
</evidence>